<dbReference type="RefSeq" id="WP_260794954.1">
    <property type="nucleotide sequence ID" value="NZ_CP093313.1"/>
</dbReference>
<keyword evidence="3" id="KW-1185">Reference proteome</keyword>
<dbReference type="InterPro" id="IPR026950">
    <property type="entry name" value="Caps_assemb_Wzi"/>
</dbReference>
<feature type="chain" id="PRO_5039928093" evidence="1">
    <location>
        <begin position="23"/>
        <end position="579"/>
    </location>
</feature>
<accession>A0A9J7BUK0</accession>
<dbReference type="KEGG" id="orp:MOP44_05665"/>
<dbReference type="EMBL" id="CP093313">
    <property type="protein sequence ID" value="UWZ85426.1"/>
    <property type="molecule type" value="Genomic_DNA"/>
</dbReference>
<organism evidence="2 3">
    <name type="scientific">Occallatibacter riparius</name>
    <dbReference type="NCBI Taxonomy" id="1002689"/>
    <lineage>
        <taxon>Bacteria</taxon>
        <taxon>Pseudomonadati</taxon>
        <taxon>Acidobacteriota</taxon>
        <taxon>Terriglobia</taxon>
        <taxon>Terriglobales</taxon>
        <taxon>Acidobacteriaceae</taxon>
        <taxon>Occallatibacter</taxon>
    </lineage>
</organism>
<proteinExistence type="predicted"/>
<protein>
    <submittedName>
        <fullName evidence="2">Capsule assembly Wzi family protein</fullName>
    </submittedName>
</protein>
<evidence type="ECO:0000313" key="3">
    <source>
        <dbReference type="Proteomes" id="UP001059380"/>
    </source>
</evidence>
<gene>
    <name evidence="2" type="ORF">MOP44_05665</name>
</gene>
<dbReference type="AlphaFoldDB" id="A0A9J7BUK0"/>
<evidence type="ECO:0000256" key="1">
    <source>
        <dbReference type="SAM" id="SignalP"/>
    </source>
</evidence>
<dbReference type="Gene3D" id="2.40.160.130">
    <property type="entry name" value="Capsule assembly protein Wzi"/>
    <property type="match status" value="1"/>
</dbReference>
<reference evidence="2" key="1">
    <citation type="submission" date="2021-04" db="EMBL/GenBank/DDBJ databases">
        <title>Phylogenetic analysis of Acidobacteriaceae.</title>
        <authorList>
            <person name="Qiu L."/>
            <person name="Zhang Q."/>
        </authorList>
    </citation>
    <scope>NUCLEOTIDE SEQUENCE</scope>
    <source>
        <strain evidence="2">DSM 25168</strain>
    </source>
</reference>
<name>A0A9J7BUK0_9BACT</name>
<evidence type="ECO:0000313" key="2">
    <source>
        <dbReference type="EMBL" id="UWZ85426.1"/>
    </source>
</evidence>
<dbReference type="InterPro" id="IPR038636">
    <property type="entry name" value="Wzi_sf"/>
</dbReference>
<dbReference type="Pfam" id="PF14052">
    <property type="entry name" value="Caps_assemb_Wzi"/>
    <property type="match status" value="1"/>
</dbReference>
<keyword evidence="1" id="KW-0732">Signal</keyword>
<dbReference type="Proteomes" id="UP001059380">
    <property type="component" value="Chromosome"/>
</dbReference>
<feature type="signal peptide" evidence="1">
    <location>
        <begin position="1"/>
        <end position="22"/>
    </location>
</feature>
<sequence length="579" mass="65107">MKIHPTYAAVFLLWSATFPGTAQSIASHWSGASSGADNPPPAMVTSAQGSSYIPLDNWIYGALDRLHGMGYIDTAFLGIRPWTRLSIAHMLEESADSVQNSSDDEARELFLAIRREVQPDVDNPTTLLHPDGMLESVYAEGRGISGTSLRDSFHLGQTIVNDYGRPYEHGFNFYGGLSARAEAGRFSVYFRGEYQHSPSADGYSPDLRSYLSDTVDTVDLATHPEQETLPDTHIRSQNNARLMEGYVSYQVLNHEVAFGKMDHWLSPARGGALLISNNAQNAYEFQIDRIEPLRIPGLSKITGPFRYEFYVGSLKGHTEPNAPWEHVEKISFKPYRDLEFGFSRLVIWGGEGHVPITLHSFLKSFFSVANVSYAEKNSRNDPGARFAAFDFNWRLPFMRHWITLYSDSFVHDDVSPVDAPRRAAYHPGIYLSRMPGLQHLDLRAEAATTDASAASNRNKNGQFFYWETIQRQGPTNEGYLLGDWVGRNAKGGQAWATWHFSPKDQVGVAYRHVKASQQFFTGGSTQNDYAVSARKWFAKQFQVEGSVQYESWTIPLYQSGKQSDTTVAARFTWFPPRKD</sequence>